<reference evidence="12 13" key="1">
    <citation type="submission" date="2018-03" db="EMBL/GenBank/DDBJ databases">
        <title>Genomic Encyclopedia of Archaeal and Bacterial Type Strains, Phase II (KMG-II): from individual species to whole genera.</title>
        <authorList>
            <person name="Goeker M."/>
        </authorList>
    </citation>
    <scope>NUCLEOTIDE SEQUENCE [LARGE SCALE GENOMIC DNA]</scope>
    <source>
        <strain evidence="12 13">DSM 13175</strain>
    </source>
</reference>
<evidence type="ECO:0000256" key="10">
    <source>
        <dbReference type="RuleBase" id="RU366074"/>
    </source>
</evidence>
<comment type="subunit">
    <text evidence="10">Homotetramer.</text>
</comment>
<evidence type="ECO:0000313" key="13">
    <source>
        <dbReference type="Proteomes" id="UP000238205"/>
    </source>
</evidence>
<keyword evidence="5 10" id="KW-0560">Oxidoreductase</keyword>
<dbReference type="GO" id="GO:0051287">
    <property type="term" value="F:NAD binding"/>
    <property type="evidence" value="ECO:0007669"/>
    <property type="project" value="UniProtKB-UniRule"/>
</dbReference>
<dbReference type="InterPro" id="IPR036291">
    <property type="entry name" value="NAD(P)-bd_dom_sf"/>
</dbReference>
<dbReference type="UniPathway" id="UPA00094"/>
<dbReference type="InterPro" id="IPR057326">
    <property type="entry name" value="KR_dom"/>
</dbReference>
<evidence type="ECO:0000256" key="1">
    <source>
        <dbReference type="ARBA" id="ARBA00005194"/>
    </source>
</evidence>
<dbReference type="SMART" id="SM00822">
    <property type="entry name" value="PKS_KR"/>
    <property type="match status" value="1"/>
</dbReference>
<keyword evidence="10" id="KW-0444">Lipid biosynthesis</keyword>
<evidence type="ECO:0000256" key="8">
    <source>
        <dbReference type="PIRSR" id="PIRSR611284-1"/>
    </source>
</evidence>
<dbReference type="RefSeq" id="WP_425427791.1">
    <property type="nucleotide sequence ID" value="NZ_PVTO01000049.1"/>
</dbReference>
<feature type="binding site" evidence="9">
    <location>
        <position position="190"/>
    </location>
    <ligand>
        <name>NADP(+)</name>
        <dbReference type="ChEBI" id="CHEBI:58349"/>
    </ligand>
</feature>
<dbReference type="AlphaFoldDB" id="A0A2T0VT26"/>
<dbReference type="Proteomes" id="UP000238205">
    <property type="component" value="Unassembled WGS sequence"/>
</dbReference>
<comment type="catalytic activity">
    <reaction evidence="7 10">
        <text>a (3R)-hydroxyacyl-[ACP] + NADP(+) = a 3-oxoacyl-[ACP] + NADPH + H(+)</text>
        <dbReference type="Rhea" id="RHEA:17397"/>
        <dbReference type="Rhea" id="RHEA-COMP:9916"/>
        <dbReference type="Rhea" id="RHEA-COMP:9945"/>
        <dbReference type="ChEBI" id="CHEBI:15378"/>
        <dbReference type="ChEBI" id="CHEBI:57783"/>
        <dbReference type="ChEBI" id="CHEBI:58349"/>
        <dbReference type="ChEBI" id="CHEBI:78776"/>
        <dbReference type="ChEBI" id="CHEBI:78827"/>
        <dbReference type="EC" id="1.1.1.100"/>
    </reaction>
</comment>
<keyword evidence="6 10" id="KW-0275">Fatty acid biosynthesis</keyword>
<dbReference type="NCBIfam" id="TIGR01830">
    <property type="entry name" value="3oxo_ACP_reduc"/>
    <property type="match status" value="1"/>
</dbReference>
<evidence type="ECO:0000256" key="3">
    <source>
        <dbReference type="ARBA" id="ARBA00012948"/>
    </source>
</evidence>
<accession>A0A2T0VT26</accession>
<dbReference type="PANTHER" id="PTHR42879">
    <property type="entry name" value="3-OXOACYL-(ACYL-CARRIER-PROTEIN) REDUCTASE"/>
    <property type="match status" value="1"/>
</dbReference>
<dbReference type="NCBIfam" id="NF009466">
    <property type="entry name" value="PRK12826.1-2"/>
    <property type="match status" value="1"/>
</dbReference>
<gene>
    <name evidence="12" type="ORF">CLV38_1497</name>
</gene>
<feature type="active site" description="Proton acceptor" evidence="8">
    <location>
        <position position="157"/>
    </location>
</feature>
<evidence type="ECO:0000256" key="5">
    <source>
        <dbReference type="ARBA" id="ARBA00023002"/>
    </source>
</evidence>
<feature type="binding site" evidence="9">
    <location>
        <begin position="16"/>
        <end position="19"/>
    </location>
    <ligand>
        <name>NADP(+)</name>
        <dbReference type="ChEBI" id="CHEBI:58349"/>
    </ligand>
</feature>
<evidence type="ECO:0000256" key="6">
    <source>
        <dbReference type="ARBA" id="ARBA00023160"/>
    </source>
</evidence>
<sequence length="249" mass="26616">MDSGGIMDKKTVIVTGSTRGIGKAIATSFLKAGHNVVINGRSELSSELLDYFNSFSGTAYVITGDVSDSSFAKQLIKETKKQFKQIDVLVNNAGITRDNLIIRMSDEEFDATLDVNLKGTFYTSREVAKVMLKQRSGHIINLSSVVGTVGNVGQSNYAASKAGVIGLTKSLAKELAPRGVVANAIAPGFIESDMTGKLTDDIKEKALESVPLKRLGEAEEVADLVEFLSSQKYITGQVFHVDGGMVMNG</sequence>
<dbReference type="FunFam" id="3.40.50.720:FF:000173">
    <property type="entry name" value="3-oxoacyl-[acyl-carrier protein] reductase"/>
    <property type="match status" value="1"/>
</dbReference>
<dbReference type="PRINTS" id="PR00081">
    <property type="entry name" value="GDHRDH"/>
</dbReference>
<dbReference type="EC" id="1.1.1.100" evidence="3 10"/>
<name>A0A2T0VT26_9LACT</name>
<evidence type="ECO:0000256" key="7">
    <source>
        <dbReference type="ARBA" id="ARBA00048508"/>
    </source>
</evidence>
<feature type="binding site" evidence="9">
    <location>
        <begin position="157"/>
        <end position="161"/>
    </location>
    <ligand>
        <name>NADP(+)</name>
        <dbReference type="ChEBI" id="CHEBI:58349"/>
    </ligand>
</feature>
<keyword evidence="9 10" id="KW-0521">NADP</keyword>
<dbReference type="SUPFAM" id="SSF51735">
    <property type="entry name" value="NAD(P)-binding Rossmann-fold domains"/>
    <property type="match status" value="1"/>
</dbReference>
<evidence type="ECO:0000256" key="2">
    <source>
        <dbReference type="ARBA" id="ARBA00006484"/>
    </source>
</evidence>
<dbReference type="GO" id="GO:0004316">
    <property type="term" value="F:3-oxoacyl-[acyl-carrier-protein] reductase (NADPH) activity"/>
    <property type="evidence" value="ECO:0007669"/>
    <property type="project" value="UniProtKB-UniRule"/>
</dbReference>
<comment type="pathway">
    <text evidence="1 10">Lipid metabolism; fatty acid biosynthesis.</text>
</comment>
<keyword evidence="4 10" id="KW-0276">Fatty acid metabolism</keyword>
<feature type="binding site" evidence="9">
    <location>
        <position position="92"/>
    </location>
    <ligand>
        <name>NADP(+)</name>
        <dbReference type="ChEBI" id="CHEBI:58349"/>
    </ligand>
</feature>
<feature type="domain" description="Ketoreductase" evidence="11">
    <location>
        <begin position="10"/>
        <end position="188"/>
    </location>
</feature>
<dbReference type="GO" id="GO:0006633">
    <property type="term" value="P:fatty acid biosynthetic process"/>
    <property type="evidence" value="ECO:0007669"/>
    <property type="project" value="UniProtKB-UniPathway"/>
</dbReference>
<evidence type="ECO:0000256" key="9">
    <source>
        <dbReference type="PIRSR" id="PIRSR611284-2"/>
    </source>
</evidence>
<comment type="function">
    <text evidence="10">Catalyzes the NADPH-dependent reduction of beta-ketoacyl-ACP substrates to beta-hydroxyacyl-ACP products, the first reductive step in the elongation cycle of fatty acid biosynthesis.</text>
</comment>
<proteinExistence type="inferred from homology"/>
<dbReference type="InterPro" id="IPR011284">
    <property type="entry name" value="3oxo_ACP_reduc"/>
</dbReference>
<dbReference type="EMBL" id="PVTO01000049">
    <property type="protein sequence ID" value="PRY73930.1"/>
    <property type="molecule type" value="Genomic_DNA"/>
</dbReference>
<protein>
    <recommendedName>
        <fullName evidence="3 10">3-oxoacyl-[acyl-carrier-protein] reductase</fullName>
        <ecNumber evidence="3 10">1.1.1.100</ecNumber>
    </recommendedName>
</protein>
<dbReference type="PANTHER" id="PTHR42879:SF2">
    <property type="entry name" value="3-OXOACYL-[ACYL-CARRIER-PROTEIN] REDUCTASE FABG"/>
    <property type="match status" value="1"/>
</dbReference>
<dbReference type="InterPro" id="IPR050259">
    <property type="entry name" value="SDR"/>
</dbReference>
<evidence type="ECO:0000256" key="4">
    <source>
        <dbReference type="ARBA" id="ARBA00022832"/>
    </source>
</evidence>
<dbReference type="InterPro" id="IPR002347">
    <property type="entry name" value="SDR_fam"/>
</dbReference>
<evidence type="ECO:0000259" key="11">
    <source>
        <dbReference type="SMART" id="SM00822"/>
    </source>
</evidence>
<keyword evidence="13" id="KW-1185">Reference proteome</keyword>
<evidence type="ECO:0000313" key="12">
    <source>
        <dbReference type="EMBL" id="PRY73930.1"/>
    </source>
</evidence>
<organism evidence="12 13">
    <name type="scientific">Alkalibacterium olivapovliticus</name>
    <dbReference type="NCBI Taxonomy" id="99907"/>
    <lineage>
        <taxon>Bacteria</taxon>
        <taxon>Bacillati</taxon>
        <taxon>Bacillota</taxon>
        <taxon>Bacilli</taxon>
        <taxon>Lactobacillales</taxon>
        <taxon>Carnobacteriaceae</taxon>
        <taxon>Alkalibacterium</taxon>
    </lineage>
</organism>
<dbReference type="InterPro" id="IPR020904">
    <property type="entry name" value="Sc_DH/Rdtase_CS"/>
</dbReference>
<dbReference type="Gene3D" id="3.40.50.720">
    <property type="entry name" value="NAD(P)-binding Rossmann-like Domain"/>
    <property type="match status" value="1"/>
</dbReference>
<comment type="similarity">
    <text evidence="2 10">Belongs to the short-chain dehydrogenases/reductases (SDR) family.</text>
</comment>
<comment type="caution">
    <text evidence="12">The sequence shown here is derived from an EMBL/GenBank/DDBJ whole genome shotgun (WGS) entry which is preliminary data.</text>
</comment>
<dbReference type="PROSITE" id="PS00061">
    <property type="entry name" value="ADH_SHORT"/>
    <property type="match status" value="1"/>
</dbReference>
<dbReference type="CDD" id="cd05333">
    <property type="entry name" value="BKR_SDR_c"/>
    <property type="match status" value="1"/>
</dbReference>
<keyword evidence="10" id="KW-0443">Lipid metabolism</keyword>
<dbReference type="PRINTS" id="PR00080">
    <property type="entry name" value="SDRFAMILY"/>
</dbReference>
<dbReference type="Pfam" id="PF13561">
    <property type="entry name" value="adh_short_C2"/>
    <property type="match status" value="1"/>
</dbReference>